<reference evidence="1" key="1">
    <citation type="submission" date="2018-11" db="EMBL/GenBank/DDBJ databases">
        <authorList>
            <consortium name="Pathogen Informatics"/>
        </authorList>
    </citation>
    <scope>NUCLEOTIDE SEQUENCE</scope>
</reference>
<sequence length="86" mass="9529">MSSLSFYLDVLLPRTGDQSALLPHYFQCLRVVQSANFLSNSLSASDGLLHAPYLSLSLLHTVQLLIYHSLHVLSHPPNYTLLPNPA</sequence>
<comment type="caution">
    <text evidence="1">The sequence shown here is derived from an EMBL/GenBank/DDBJ whole genome shotgun (WGS) entry which is preliminary data.</text>
</comment>
<protein>
    <submittedName>
        <fullName evidence="1">Uncharacterized protein</fullName>
    </submittedName>
</protein>
<organism evidence="1 2">
    <name type="scientific">Protopolystoma xenopodis</name>
    <dbReference type="NCBI Taxonomy" id="117903"/>
    <lineage>
        <taxon>Eukaryota</taxon>
        <taxon>Metazoa</taxon>
        <taxon>Spiralia</taxon>
        <taxon>Lophotrochozoa</taxon>
        <taxon>Platyhelminthes</taxon>
        <taxon>Monogenea</taxon>
        <taxon>Polyopisthocotylea</taxon>
        <taxon>Polystomatidea</taxon>
        <taxon>Polystomatidae</taxon>
        <taxon>Protopolystoma</taxon>
    </lineage>
</organism>
<keyword evidence="2" id="KW-1185">Reference proteome</keyword>
<gene>
    <name evidence="1" type="ORF">PXEA_LOCUS36487</name>
</gene>
<proteinExistence type="predicted"/>
<accession>A0A3S5AQW3</accession>
<dbReference type="AlphaFoldDB" id="A0A3S5AQW3"/>
<evidence type="ECO:0000313" key="1">
    <source>
        <dbReference type="EMBL" id="VEL43047.1"/>
    </source>
</evidence>
<dbReference type="EMBL" id="CAAALY010278423">
    <property type="protein sequence ID" value="VEL43047.1"/>
    <property type="molecule type" value="Genomic_DNA"/>
</dbReference>
<dbReference type="Proteomes" id="UP000784294">
    <property type="component" value="Unassembled WGS sequence"/>
</dbReference>
<name>A0A3S5AQW3_9PLAT</name>
<evidence type="ECO:0000313" key="2">
    <source>
        <dbReference type="Proteomes" id="UP000784294"/>
    </source>
</evidence>